<dbReference type="PANTHER" id="PTHR16305">
    <property type="entry name" value="TESTICULAR SOLUBLE ADENYLYL CYCLASE"/>
    <property type="match status" value="1"/>
</dbReference>
<gene>
    <name evidence="4" type="ORF">FGL98_08510</name>
</gene>
<dbReference type="InterPro" id="IPR016032">
    <property type="entry name" value="Sig_transdc_resp-reg_C-effctor"/>
</dbReference>
<accession>A0A563E3J3</accession>
<sequence length="908" mass="96661">MRDSTGPLHDWPFQSRSEELAVLLAEIDAGVEHPEDPSGVVIVSPAGMGKSRLLREAMHWARQRGVPTMLAIATRSAGVTPYAALAHLVPHVPVERHQDLTSWYRAVGESLRTADRPRPVIALDDAHLLDVGSAALILHLALTGAATVFVTVRRGEVPPDPVTTLWKDGLAVRVDLQPFSVREVEAFIDSAFAEEVGDRTKRRLARVSGGNLLFAKELVLGAAESGSLRCIDGMWMWDGEVTLAPRLVDAVSQRLQGLDGPAREALGLVALGEPLAARLAEQVVTANSLSALERAGLIRVSAEDTDAVFRLGHPLYGEVVLGQLGYLAQRRLRRCLVDVLEPEVRQAGGGDTVRVATWRLELGGPVSADLLLDAARRANQTFEHRVAQRLAAAALDHDAGPGAAIELAIAYNGQNEFEKANATLAAAEDEILGVGHAELHERYLVTRHHALALGLARRADALAMVDRFATHHTGTTIDADHATHARLLSAAYRGSLYLDEGRLVETIEATRPVLEDPVGAGPVPSLVALEVAGEAMAYLGWTRSAGALHVRLKALGRTELPEVRRGAFSAVLQEALCLTCEGRVARAVELVSALREQTIDAADPSVRALVALVLGGTLLQQGRPQSAHRELLQANSAFRQADIGGGVSWTMSMIAQARALTGRMDSARAALQEARARAPREPSTRSRADDVIAESLIALMAGDSVAAERCLLAGAGELSELAIPRARLLHLAAQVGGSPARLLRPLQEIASNMESDLPHVLAEHTAALVNRDGRALMESAAQFSRRGMWLQAAESAAQGSRAFASAGATTAATKAAGRSHALASRCEGARTPAMSLQMSTPHLSRRELEVARLAGQGLSNAEIAAHLVLSVRTVESHLYQSFAKLGVTHRDQLGAAIDGADLSRGGRV</sequence>
<dbReference type="SMART" id="SM00421">
    <property type="entry name" value="HTH_LUXR"/>
    <property type="match status" value="1"/>
</dbReference>
<evidence type="ECO:0000313" key="5">
    <source>
        <dbReference type="Proteomes" id="UP000320244"/>
    </source>
</evidence>
<dbReference type="PROSITE" id="PS50043">
    <property type="entry name" value="HTH_LUXR_2"/>
    <property type="match status" value="1"/>
</dbReference>
<reference evidence="4 5" key="2">
    <citation type="submission" date="2019-08" db="EMBL/GenBank/DDBJ databases">
        <title>Jejuicoccus antrihumi gen. nov., sp. nov., a new member of the family Dermacoccaceae isolated from a cave.</title>
        <authorList>
            <person name="Schumann P."/>
            <person name="Kim I.S."/>
        </authorList>
    </citation>
    <scope>NUCLEOTIDE SEQUENCE [LARGE SCALE GENOMIC DNA]</scope>
    <source>
        <strain evidence="4 5">C5-26</strain>
    </source>
</reference>
<dbReference type="InterPro" id="IPR027417">
    <property type="entry name" value="P-loop_NTPase"/>
</dbReference>
<dbReference type="RefSeq" id="WP_146316333.1">
    <property type="nucleotide sequence ID" value="NZ_VCQV01000009.1"/>
</dbReference>
<keyword evidence="1" id="KW-0547">Nucleotide-binding</keyword>
<feature type="domain" description="HTH luxR-type" evidence="3">
    <location>
        <begin position="836"/>
        <end position="901"/>
    </location>
</feature>
<evidence type="ECO:0000256" key="1">
    <source>
        <dbReference type="ARBA" id="ARBA00022741"/>
    </source>
</evidence>
<dbReference type="CDD" id="cd06170">
    <property type="entry name" value="LuxR_C_like"/>
    <property type="match status" value="1"/>
</dbReference>
<dbReference type="Gene3D" id="1.10.10.10">
    <property type="entry name" value="Winged helix-like DNA-binding domain superfamily/Winged helix DNA-binding domain"/>
    <property type="match status" value="1"/>
</dbReference>
<dbReference type="Pfam" id="PF00196">
    <property type="entry name" value="GerE"/>
    <property type="match status" value="1"/>
</dbReference>
<dbReference type="SUPFAM" id="SSF46894">
    <property type="entry name" value="C-terminal effector domain of the bipartite response regulators"/>
    <property type="match status" value="1"/>
</dbReference>
<keyword evidence="2" id="KW-0067">ATP-binding</keyword>
<evidence type="ECO:0000313" key="4">
    <source>
        <dbReference type="EMBL" id="TWP36792.1"/>
    </source>
</evidence>
<dbReference type="SUPFAM" id="SSF52540">
    <property type="entry name" value="P-loop containing nucleoside triphosphate hydrolases"/>
    <property type="match status" value="1"/>
</dbReference>
<dbReference type="OrthoDB" id="3197423at2"/>
<evidence type="ECO:0000256" key="2">
    <source>
        <dbReference type="ARBA" id="ARBA00022840"/>
    </source>
</evidence>
<dbReference type="GO" id="GO:0016887">
    <property type="term" value="F:ATP hydrolysis activity"/>
    <property type="evidence" value="ECO:0007669"/>
    <property type="project" value="InterPro"/>
</dbReference>
<dbReference type="PRINTS" id="PR00038">
    <property type="entry name" value="HTHLUXR"/>
</dbReference>
<dbReference type="InterPro" id="IPR011990">
    <property type="entry name" value="TPR-like_helical_dom_sf"/>
</dbReference>
<dbReference type="PANTHER" id="PTHR16305:SF28">
    <property type="entry name" value="GUANYLATE CYCLASE DOMAIN-CONTAINING PROTEIN"/>
    <property type="match status" value="1"/>
</dbReference>
<protein>
    <recommendedName>
        <fullName evidence="3">HTH luxR-type domain-containing protein</fullName>
    </recommendedName>
</protein>
<dbReference type="InterPro" id="IPR000792">
    <property type="entry name" value="Tscrpt_reg_LuxR_C"/>
</dbReference>
<name>A0A563E3J3_9MICO</name>
<evidence type="ECO:0000259" key="3">
    <source>
        <dbReference type="PROSITE" id="PS50043"/>
    </source>
</evidence>
<comment type="caution">
    <text evidence="4">The sequence shown here is derived from an EMBL/GenBank/DDBJ whole genome shotgun (WGS) entry which is preliminary data.</text>
</comment>
<dbReference type="InterPro" id="IPR036388">
    <property type="entry name" value="WH-like_DNA-bd_sf"/>
</dbReference>
<dbReference type="GO" id="GO:0006355">
    <property type="term" value="P:regulation of DNA-templated transcription"/>
    <property type="evidence" value="ECO:0007669"/>
    <property type="project" value="InterPro"/>
</dbReference>
<keyword evidence="5" id="KW-1185">Reference proteome</keyword>
<dbReference type="Pfam" id="PF13401">
    <property type="entry name" value="AAA_22"/>
    <property type="match status" value="1"/>
</dbReference>
<dbReference type="Proteomes" id="UP000320244">
    <property type="component" value="Unassembled WGS sequence"/>
</dbReference>
<dbReference type="GO" id="GO:0003677">
    <property type="term" value="F:DNA binding"/>
    <property type="evidence" value="ECO:0007669"/>
    <property type="project" value="InterPro"/>
</dbReference>
<reference evidence="4 5" key="1">
    <citation type="submission" date="2019-05" db="EMBL/GenBank/DDBJ databases">
        <authorList>
            <person name="Lee S.D."/>
        </authorList>
    </citation>
    <scope>NUCLEOTIDE SEQUENCE [LARGE SCALE GENOMIC DNA]</scope>
    <source>
        <strain evidence="4 5">C5-26</strain>
    </source>
</reference>
<proteinExistence type="predicted"/>
<dbReference type="SUPFAM" id="SSF48452">
    <property type="entry name" value="TPR-like"/>
    <property type="match status" value="1"/>
</dbReference>
<dbReference type="EMBL" id="VCQV01000009">
    <property type="protein sequence ID" value="TWP36792.1"/>
    <property type="molecule type" value="Genomic_DNA"/>
</dbReference>
<dbReference type="GO" id="GO:0005737">
    <property type="term" value="C:cytoplasm"/>
    <property type="evidence" value="ECO:0007669"/>
    <property type="project" value="TreeGrafter"/>
</dbReference>
<dbReference type="GO" id="GO:0004016">
    <property type="term" value="F:adenylate cyclase activity"/>
    <property type="evidence" value="ECO:0007669"/>
    <property type="project" value="TreeGrafter"/>
</dbReference>
<dbReference type="GO" id="GO:0005524">
    <property type="term" value="F:ATP binding"/>
    <property type="evidence" value="ECO:0007669"/>
    <property type="project" value="UniProtKB-KW"/>
</dbReference>
<dbReference type="InterPro" id="IPR049945">
    <property type="entry name" value="AAA_22"/>
</dbReference>
<dbReference type="AlphaFoldDB" id="A0A563E3J3"/>
<organism evidence="4 5">
    <name type="scientific">Leekyejoonella antrihumi</name>
    <dbReference type="NCBI Taxonomy" id="1660198"/>
    <lineage>
        <taxon>Bacteria</taxon>
        <taxon>Bacillati</taxon>
        <taxon>Actinomycetota</taxon>
        <taxon>Actinomycetes</taxon>
        <taxon>Micrococcales</taxon>
        <taxon>Dermacoccaceae</taxon>
        <taxon>Leekyejoonella</taxon>
    </lineage>
</organism>